<dbReference type="InterPro" id="IPR039087">
    <property type="entry name" value="VCPIP1"/>
</dbReference>
<dbReference type="PANTHER" id="PTHR14843:SF2">
    <property type="entry name" value="DEUBIQUITINATING PROTEIN VCPIP1"/>
    <property type="match status" value="1"/>
</dbReference>
<name>A0A9P0GV74_NEZVI</name>
<dbReference type="InterPro" id="IPR045827">
    <property type="entry name" value="VCPIP1_N"/>
</dbReference>
<dbReference type="GO" id="GO:0004843">
    <property type="term" value="F:cysteine-type deubiquitinase activity"/>
    <property type="evidence" value="ECO:0007669"/>
    <property type="project" value="InterPro"/>
</dbReference>
<dbReference type="GO" id="GO:0016567">
    <property type="term" value="P:protein ubiquitination"/>
    <property type="evidence" value="ECO:0007669"/>
    <property type="project" value="InterPro"/>
</dbReference>
<gene>
    <name evidence="2" type="ORF">NEZAVI_LOCUS562</name>
</gene>
<dbReference type="OrthoDB" id="10012024at2759"/>
<evidence type="ECO:0000313" key="3">
    <source>
        <dbReference type="Proteomes" id="UP001152798"/>
    </source>
</evidence>
<dbReference type="AlphaFoldDB" id="A0A9P0GV74"/>
<keyword evidence="3" id="KW-1185">Reference proteome</keyword>
<dbReference type="Proteomes" id="UP001152798">
    <property type="component" value="Chromosome 1"/>
</dbReference>
<organism evidence="2 3">
    <name type="scientific">Nezara viridula</name>
    <name type="common">Southern green stink bug</name>
    <name type="synonym">Cimex viridulus</name>
    <dbReference type="NCBI Taxonomy" id="85310"/>
    <lineage>
        <taxon>Eukaryota</taxon>
        <taxon>Metazoa</taxon>
        <taxon>Ecdysozoa</taxon>
        <taxon>Arthropoda</taxon>
        <taxon>Hexapoda</taxon>
        <taxon>Insecta</taxon>
        <taxon>Pterygota</taxon>
        <taxon>Neoptera</taxon>
        <taxon>Paraneoptera</taxon>
        <taxon>Hemiptera</taxon>
        <taxon>Heteroptera</taxon>
        <taxon>Panheteroptera</taxon>
        <taxon>Pentatomomorpha</taxon>
        <taxon>Pentatomoidea</taxon>
        <taxon>Pentatomidae</taxon>
        <taxon>Pentatominae</taxon>
        <taxon>Nezara</taxon>
    </lineage>
</organism>
<dbReference type="InterPro" id="IPR003323">
    <property type="entry name" value="OTU_dom"/>
</dbReference>
<accession>A0A9P0GV74</accession>
<dbReference type="GO" id="GO:0035871">
    <property type="term" value="P:protein K11-linked deubiquitination"/>
    <property type="evidence" value="ECO:0007669"/>
    <property type="project" value="TreeGrafter"/>
</dbReference>
<dbReference type="PROSITE" id="PS50802">
    <property type="entry name" value="OTU"/>
    <property type="match status" value="1"/>
</dbReference>
<feature type="domain" description="OTU" evidence="1">
    <location>
        <begin position="162"/>
        <end position="315"/>
    </location>
</feature>
<dbReference type="EMBL" id="OV725077">
    <property type="protein sequence ID" value="CAH1389099.1"/>
    <property type="molecule type" value="Genomic_DNA"/>
</dbReference>
<dbReference type="GO" id="GO:0071108">
    <property type="term" value="P:protein K48-linked deubiquitination"/>
    <property type="evidence" value="ECO:0007669"/>
    <property type="project" value="TreeGrafter"/>
</dbReference>
<dbReference type="Pfam" id="PF02338">
    <property type="entry name" value="OTU"/>
    <property type="match status" value="1"/>
</dbReference>
<protein>
    <recommendedName>
        <fullName evidence="1">OTU domain-containing protein</fullName>
    </recommendedName>
</protein>
<dbReference type="GO" id="GO:0090168">
    <property type="term" value="P:Golgi reassembly"/>
    <property type="evidence" value="ECO:0007669"/>
    <property type="project" value="TreeGrafter"/>
</dbReference>
<evidence type="ECO:0000313" key="2">
    <source>
        <dbReference type="EMBL" id="CAH1389099.1"/>
    </source>
</evidence>
<dbReference type="PANTHER" id="PTHR14843">
    <property type="entry name" value="DEUBIQUITINATING PROTEIN VCIP135"/>
    <property type="match status" value="1"/>
</dbReference>
<reference evidence="2" key="1">
    <citation type="submission" date="2022-01" db="EMBL/GenBank/DDBJ databases">
        <authorList>
            <person name="King R."/>
        </authorList>
    </citation>
    <scope>NUCLEOTIDE SEQUENCE</scope>
</reference>
<dbReference type="GO" id="GO:0016320">
    <property type="term" value="P:endoplasmic reticulum membrane fusion"/>
    <property type="evidence" value="ECO:0007669"/>
    <property type="project" value="TreeGrafter"/>
</dbReference>
<evidence type="ECO:0000259" key="1">
    <source>
        <dbReference type="PROSITE" id="PS50802"/>
    </source>
</evidence>
<sequence length="405" mass="45549">MWKGVCLDEFCQQTLVFPECLAYVTCHFCGQTHPTTSLLMRAPIDLSLEENQHLLKCSVDKFNHPPKGPDLVKVMGLSHYHEKLISPLLSTYGMDKHTGKAVLLRLLTGRANLDCSVFSDRSFMIEPHQVDICGFGKDRSANEYLAETLSTLLPFNNNQNNLVALHVDGDGHCLVHAISRAVMGRELFWHPLRVGLKQHFNTNLEKYKSVLGSWISNQEWGNIIEECDPTYSPPDGSMVGLRNIHVFGLANLLRRPIILIDCLQGMKASADYAAIFLPGLNPPMACRDKSGRLNTPLLLAWSSSARNHYVPVVPIKNDNQLPRIHRSFLPEVWGFPQSLTDTYIHFDEQNCFTLGGEGRLPQPYILKLTSAMDELFCLKNGVSPQLIADLYQFEFRGKLAQGCED</sequence>
<proteinExistence type="predicted"/>
<dbReference type="Pfam" id="PF19437">
    <property type="entry name" value="VCIP135_N"/>
    <property type="match status" value="1"/>
</dbReference>